<dbReference type="InterPro" id="IPR011013">
    <property type="entry name" value="Gal_mutarotase_sf_dom"/>
</dbReference>
<dbReference type="InterPro" id="IPR014718">
    <property type="entry name" value="GH-type_carb-bd"/>
</dbReference>
<comment type="similarity">
    <text evidence="3">Belongs to the polysaccharide lyase 4 family.</text>
</comment>
<accession>A0AAV6XKV4</accession>
<feature type="domain" description="Rhamnogalacturonan lyase" evidence="10">
    <location>
        <begin position="413"/>
        <end position="485"/>
    </location>
</feature>
<keyword evidence="6" id="KW-0732">Signal</keyword>
<dbReference type="AlphaFoldDB" id="A0AAV6XKV4"/>
<dbReference type="Pfam" id="PF13266">
    <property type="entry name" value="DUF4057"/>
    <property type="match status" value="1"/>
</dbReference>
<dbReference type="SUPFAM" id="SSF74650">
    <property type="entry name" value="Galactose mutarotase-like"/>
    <property type="match status" value="1"/>
</dbReference>
<keyword evidence="7" id="KW-0456">Lyase</keyword>
<organism evidence="11 12">
    <name type="scientific">Buddleja alternifolia</name>
    <dbReference type="NCBI Taxonomy" id="168488"/>
    <lineage>
        <taxon>Eukaryota</taxon>
        <taxon>Viridiplantae</taxon>
        <taxon>Streptophyta</taxon>
        <taxon>Embryophyta</taxon>
        <taxon>Tracheophyta</taxon>
        <taxon>Spermatophyta</taxon>
        <taxon>Magnoliopsida</taxon>
        <taxon>eudicotyledons</taxon>
        <taxon>Gunneridae</taxon>
        <taxon>Pentapetalae</taxon>
        <taxon>asterids</taxon>
        <taxon>lamiids</taxon>
        <taxon>Lamiales</taxon>
        <taxon>Scrophulariaceae</taxon>
        <taxon>Buddlejeae</taxon>
        <taxon>Buddleja</taxon>
    </lineage>
</organism>
<dbReference type="InterPro" id="IPR029413">
    <property type="entry name" value="RG-lyase_II"/>
</dbReference>
<dbReference type="PANTHER" id="PTHR32018:SF18">
    <property type="entry name" value="RHAMNOGALACTURONAN ENDOLYASE"/>
    <property type="match status" value="1"/>
</dbReference>
<dbReference type="GO" id="GO:0102210">
    <property type="term" value="F:rhamnogalacturonan endolyase activity"/>
    <property type="evidence" value="ECO:0007669"/>
    <property type="project" value="UniProtKB-EC"/>
</dbReference>
<name>A0AAV6XKV4_9LAMI</name>
<dbReference type="Gene3D" id="2.60.40.1120">
    <property type="entry name" value="Carboxypeptidase-like, regulatory domain"/>
    <property type="match status" value="1"/>
</dbReference>
<dbReference type="EMBL" id="WHWC01000004">
    <property type="protein sequence ID" value="KAG8383636.1"/>
    <property type="molecule type" value="Genomic_DNA"/>
</dbReference>
<dbReference type="Pfam" id="PF14683">
    <property type="entry name" value="CBM-like"/>
    <property type="match status" value="1"/>
</dbReference>
<dbReference type="Pfam" id="PF06045">
    <property type="entry name" value="Rhamnogal_lyase"/>
    <property type="match status" value="1"/>
</dbReference>
<evidence type="ECO:0000256" key="6">
    <source>
        <dbReference type="ARBA" id="ARBA00022729"/>
    </source>
</evidence>
<dbReference type="GO" id="GO:0005576">
    <property type="term" value="C:extracellular region"/>
    <property type="evidence" value="ECO:0007669"/>
    <property type="project" value="UniProtKB-SubCell"/>
</dbReference>
<evidence type="ECO:0000259" key="9">
    <source>
        <dbReference type="Pfam" id="PF14683"/>
    </source>
</evidence>
<evidence type="ECO:0000256" key="4">
    <source>
        <dbReference type="ARBA" id="ARBA00012437"/>
    </source>
</evidence>
<evidence type="ECO:0000256" key="3">
    <source>
        <dbReference type="ARBA" id="ARBA00010418"/>
    </source>
</evidence>
<dbReference type="CDD" id="cd10317">
    <property type="entry name" value="RGL4_C"/>
    <property type="match status" value="1"/>
</dbReference>
<evidence type="ECO:0000256" key="2">
    <source>
        <dbReference type="ARBA" id="ARBA00004613"/>
    </source>
</evidence>
<comment type="subcellular location">
    <subcellularLocation>
        <location evidence="2">Secreted</location>
    </subcellularLocation>
</comment>
<evidence type="ECO:0000313" key="11">
    <source>
        <dbReference type="EMBL" id="KAG8383636.1"/>
    </source>
</evidence>
<dbReference type="InterPro" id="IPR013784">
    <property type="entry name" value="Carb-bd-like_fold"/>
</dbReference>
<dbReference type="InterPro" id="IPR025131">
    <property type="entry name" value="DUF4057"/>
</dbReference>
<proteinExistence type="inferred from homology"/>
<keyword evidence="5" id="KW-0964">Secreted</keyword>
<evidence type="ECO:0000259" key="8">
    <source>
        <dbReference type="Pfam" id="PF13266"/>
    </source>
</evidence>
<dbReference type="SUPFAM" id="SSF49452">
    <property type="entry name" value="Starch-binding domain-like"/>
    <property type="match status" value="1"/>
</dbReference>
<gene>
    <name evidence="11" type="ORF">BUALT_Bualt04G0034600</name>
</gene>
<dbReference type="InterPro" id="IPR051850">
    <property type="entry name" value="Polysacch_Lyase_4"/>
</dbReference>
<feature type="domain" description="Rhamnogalacturonan lyase" evidence="9">
    <location>
        <begin position="499"/>
        <end position="687"/>
    </location>
</feature>
<keyword evidence="12" id="KW-1185">Reference proteome</keyword>
<dbReference type="EC" id="4.2.2.23" evidence="4"/>
<evidence type="ECO:0000256" key="1">
    <source>
        <dbReference type="ARBA" id="ARBA00001324"/>
    </source>
</evidence>
<dbReference type="CDD" id="cd10320">
    <property type="entry name" value="RGL4_N"/>
    <property type="match status" value="1"/>
</dbReference>
<dbReference type="Proteomes" id="UP000826271">
    <property type="component" value="Unassembled WGS sequence"/>
</dbReference>
<dbReference type="InterPro" id="IPR029411">
    <property type="entry name" value="RG-lyase_III"/>
</dbReference>
<dbReference type="InterPro" id="IPR010325">
    <property type="entry name" value="Rhamnogal_lyase"/>
</dbReference>
<evidence type="ECO:0000256" key="7">
    <source>
        <dbReference type="ARBA" id="ARBA00023239"/>
    </source>
</evidence>
<sequence length="695" mass="79655">MFTSTLRRQICSPSRKLEYSPTTASCSNQPSGGISKVVFGGQVIDEEVESSSKRCSTQSNQDSCASLKLRVLRHHVEMDNGIVSLMLTKPSGLIAGVGYKGVDNVLEWRHKDTQRGYWDIMWSRPDIGGSHFDTLHCTNFRVISKTEDQIEVSFTMAWNISLGDKGLPLNIDKRYVMLRGVSGFYSYAIFEHEKGWPDLNIDEARIAFKLHEDMFRYMAISDDRQRIMPTEHDRTSGRTLDYREAVQLTNPSNSELKGEVDDKYQYSCDNKDNRVHGWISSRPHIGFWVITPSDEFRAGGPVKADLTSHAGTTSLALFFSDHYAGPSFGIKLRNGEPWKKVFGPVFIYLNSDSGNKPSTLWEDAKKQLSIETKQWPYDFPLSKDFPDANQRGTIRGRLLVRDRYIDQESFPAKSAYVGLAPPGDVGSWQDESKGYQFWTKTDEKGYFSIRGVRADNYNLYAWVPGFIGDYKHENDVIIRPGSEIEIGDVVYDPPRNGPTLWEIGIPDRTASEFYVPNPSPDLMNKLYINHTDKFRQYGLWDRYTDIYPTEDLIYTVGQSDFRKDWFFAHVNRKIAKNNYVPTTWQILFDVENVKSYGTYTLRLALASASFAEIQVMVNNPHPRRPHFTTRRIGRDNAIARHGIHGRYWLFSVDISGFQLVNGKNTIYLRQARGSNPFMGVMYDYLRLEEPVQVSH</sequence>
<dbReference type="Gene3D" id="2.70.98.10">
    <property type="match status" value="1"/>
</dbReference>
<dbReference type="CDD" id="cd10316">
    <property type="entry name" value="RGL4_M"/>
    <property type="match status" value="1"/>
</dbReference>
<dbReference type="InterPro" id="IPR008979">
    <property type="entry name" value="Galactose-bd-like_sf"/>
</dbReference>
<comment type="catalytic activity">
    <reaction evidence="1">
        <text>Endotype eliminative cleavage of L-alpha-rhamnopyranosyl-(1-&gt;4)-alpha-D-galactopyranosyluronic acid bonds of rhamnogalacturonan I domains in ramified hairy regions of pectin leaving L-rhamnopyranose at the reducing end and 4-deoxy-4,5-unsaturated D-galactopyranosyluronic acid at the non-reducing end.</text>
        <dbReference type="EC" id="4.2.2.23"/>
    </reaction>
</comment>
<dbReference type="Gene3D" id="2.60.120.260">
    <property type="entry name" value="Galactose-binding domain-like"/>
    <property type="match status" value="1"/>
</dbReference>
<dbReference type="GO" id="GO:0005975">
    <property type="term" value="P:carbohydrate metabolic process"/>
    <property type="evidence" value="ECO:0007669"/>
    <property type="project" value="InterPro"/>
</dbReference>
<evidence type="ECO:0000259" key="10">
    <source>
        <dbReference type="Pfam" id="PF14686"/>
    </source>
</evidence>
<dbReference type="SUPFAM" id="SSF49785">
    <property type="entry name" value="Galactose-binding domain-like"/>
    <property type="match status" value="1"/>
</dbReference>
<dbReference type="Pfam" id="PF14686">
    <property type="entry name" value="fn3_3"/>
    <property type="match status" value="1"/>
</dbReference>
<dbReference type="PANTHER" id="PTHR32018">
    <property type="entry name" value="RHAMNOGALACTURONATE LYASE FAMILY PROTEIN"/>
    <property type="match status" value="1"/>
</dbReference>
<comment type="caution">
    <text evidence="11">The sequence shown here is derived from an EMBL/GenBank/DDBJ whole genome shotgun (WGS) entry which is preliminary data.</text>
</comment>
<dbReference type="GO" id="GO:0030246">
    <property type="term" value="F:carbohydrate binding"/>
    <property type="evidence" value="ECO:0007669"/>
    <property type="project" value="InterPro"/>
</dbReference>
<feature type="domain" description="DUF4057" evidence="8">
    <location>
        <begin position="20"/>
        <end position="57"/>
    </location>
</feature>
<protein>
    <recommendedName>
        <fullName evidence="4">rhamnogalacturonan endolyase</fullName>
        <ecNumber evidence="4">4.2.2.23</ecNumber>
    </recommendedName>
</protein>
<reference evidence="11" key="1">
    <citation type="submission" date="2019-10" db="EMBL/GenBank/DDBJ databases">
        <authorList>
            <person name="Zhang R."/>
            <person name="Pan Y."/>
            <person name="Wang J."/>
            <person name="Ma R."/>
            <person name="Yu S."/>
        </authorList>
    </citation>
    <scope>NUCLEOTIDE SEQUENCE</scope>
    <source>
        <strain evidence="11">LA-IB0</strain>
        <tissue evidence="11">Leaf</tissue>
    </source>
</reference>
<evidence type="ECO:0000256" key="5">
    <source>
        <dbReference type="ARBA" id="ARBA00022525"/>
    </source>
</evidence>
<dbReference type="FunFam" id="2.60.40.1120:FF:000033">
    <property type="entry name" value="Rhamnogalacturonate lyase B"/>
    <property type="match status" value="1"/>
</dbReference>
<evidence type="ECO:0000313" key="12">
    <source>
        <dbReference type="Proteomes" id="UP000826271"/>
    </source>
</evidence>